<feature type="domain" description="Alanine racemase N-terminal" evidence="6">
    <location>
        <begin position="7"/>
        <end position="221"/>
    </location>
</feature>
<dbReference type="PANTHER" id="PTHR10146:SF14">
    <property type="entry name" value="PYRIDOXAL PHOSPHATE HOMEOSTASIS PROTEIN"/>
    <property type="match status" value="1"/>
</dbReference>
<evidence type="ECO:0000256" key="2">
    <source>
        <dbReference type="HAMAP-Rule" id="MF_02087"/>
    </source>
</evidence>
<name>A0A6M0Q1U0_9BACI</name>
<dbReference type="InterPro" id="IPR029066">
    <property type="entry name" value="PLP-binding_barrel"/>
</dbReference>
<keyword evidence="1 2" id="KW-0663">Pyridoxal phosphate</keyword>
<evidence type="ECO:0000256" key="5">
    <source>
        <dbReference type="SAM" id="Coils"/>
    </source>
</evidence>
<feature type="modified residue" description="N6-(pyridoxal phosphate)lysine" evidence="2 3">
    <location>
        <position position="35"/>
    </location>
</feature>
<dbReference type="HAMAP" id="MF_02087">
    <property type="entry name" value="PLP_homeostasis"/>
    <property type="match status" value="1"/>
</dbReference>
<dbReference type="PIRSF" id="PIRSF004848">
    <property type="entry name" value="YBL036c_PLPDEIII"/>
    <property type="match status" value="1"/>
</dbReference>
<comment type="cofactor">
    <cofactor evidence="3">
        <name>pyridoxal 5'-phosphate</name>
        <dbReference type="ChEBI" id="CHEBI:597326"/>
    </cofactor>
</comment>
<evidence type="ECO:0000256" key="1">
    <source>
        <dbReference type="ARBA" id="ARBA00022898"/>
    </source>
</evidence>
<dbReference type="InterPro" id="IPR001608">
    <property type="entry name" value="Ala_racemase_N"/>
</dbReference>
<comment type="caution">
    <text evidence="7">The sequence shown here is derived from an EMBL/GenBank/DDBJ whole genome shotgun (WGS) entry which is preliminary data.</text>
</comment>
<comment type="function">
    <text evidence="2">Pyridoxal 5'-phosphate (PLP)-binding protein, which is involved in PLP homeostasis.</text>
</comment>
<accession>A0A6M0Q1U0</accession>
<dbReference type="CDD" id="cd00635">
    <property type="entry name" value="PLPDE_III_YBL036c_like"/>
    <property type="match status" value="1"/>
</dbReference>
<feature type="coiled-coil region" evidence="5">
    <location>
        <begin position="168"/>
        <end position="195"/>
    </location>
</feature>
<organism evidence="7 8">
    <name type="scientific">Bacillus mesophilus</name>
    <dbReference type="NCBI Taxonomy" id="1808955"/>
    <lineage>
        <taxon>Bacteria</taxon>
        <taxon>Bacillati</taxon>
        <taxon>Bacillota</taxon>
        <taxon>Bacilli</taxon>
        <taxon>Bacillales</taxon>
        <taxon>Bacillaceae</taxon>
        <taxon>Bacillus</taxon>
    </lineage>
</organism>
<dbReference type="PANTHER" id="PTHR10146">
    <property type="entry name" value="PROLINE SYNTHETASE CO-TRANSCRIBED BACTERIAL HOMOLOG PROTEIN"/>
    <property type="match status" value="1"/>
</dbReference>
<comment type="similarity">
    <text evidence="2 4">Belongs to the pyridoxal phosphate-binding protein YggS/PROSC family.</text>
</comment>
<evidence type="ECO:0000313" key="8">
    <source>
        <dbReference type="Proteomes" id="UP000481043"/>
    </source>
</evidence>
<dbReference type="InterPro" id="IPR011078">
    <property type="entry name" value="PyrdxlP_homeostasis"/>
</dbReference>
<dbReference type="SUPFAM" id="SSF51419">
    <property type="entry name" value="PLP-binding barrel"/>
    <property type="match status" value="1"/>
</dbReference>
<keyword evidence="8" id="KW-1185">Reference proteome</keyword>
<dbReference type="EMBL" id="JAAIWM010000001">
    <property type="protein sequence ID" value="NEY70315.1"/>
    <property type="molecule type" value="Genomic_DNA"/>
</dbReference>
<dbReference type="AlphaFoldDB" id="A0A6M0Q1U0"/>
<sequence length="222" mass="25069">MTVKDNLNTIQQRIEHACSKANRNPGEIKLIAVTKYVTVEQANEALQAGVLHIGENRDEGLLQKKKHLGEEPKWHFIGSLQTRKVKNIINEVDYIHSLDRISLAEELNKRANHSVKCFVQVNTSGEESKHGMSPDHVVPFIKELAPYQNIHVVGLMTMAPNTDDETVIRECFARLRDLKKDVQALKLQYASCEELSMGMSNDFELAIEEGATFIRVGTSLFE</sequence>
<reference evidence="7 8" key="1">
    <citation type="submission" date="2020-02" db="EMBL/GenBank/DDBJ databases">
        <title>Bacillus aquiflavi sp. nov., isolated from yellow water of strong flavor Chinese baijiu in Yibin region of China.</title>
        <authorList>
            <person name="Xie J."/>
        </authorList>
    </citation>
    <scope>NUCLEOTIDE SEQUENCE [LARGE SCALE GENOMIC DNA]</scope>
    <source>
        <strain evidence="7 8">SA4</strain>
    </source>
</reference>
<dbReference type="FunFam" id="3.20.20.10:FF:000011">
    <property type="entry name" value="Pyridoxal phosphate homeostasis protein"/>
    <property type="match status" value="1"/>
</dbReference>
<dbReference type="PROSITE" id="PS01211">
    <property type="entry name" value="UPF0001"/>
    <property type="match status" value="1"/>
</dbReference>
<evidence type="ECO:0000256" key="4">
    <source>
        <dbReference type="RuleBase" id="RU004514"/>
    </source>
</evidence>
<keyword evidence="5" id="KW-0175">Coiled coil</keyword>
<dbReference type="Proteomes" id="UP000481043">
    <property type="component" value="Unassembled WGS sequence"/>
</dbReference>
<dbReference type="RefSeq" id="WP_163176817.1">
    <property type="nucleotide sequence ID" value="NZ_JAAIWM010000001.1"/>
</dbReference>
<evidence type="ECO:0000259" key="6">
    <source>
        <dbReference type="Pfam" id="PF01168"/>
    </source>
</evidence>
<protein>
    <recommendedName>
        <fullName evidence="2">Pyridoxal phosphate homeostasis protein</fullName>
        <shortName evidence="2">PLP homeostasis protein</shortName>
    </recommendedName>
</protein>
<evidence type="ECO:0000256" key="3">
    <source>
        <dbReference type="PIRSR" id="PIRSR004848-1"/>
    </source>
</evidence>
<dbReference type="GO" id="GO:0030170">
    <property type="term" value="F:pyridoxal phosphate binding"/>
    <property type="evidence" value="ECO:0007669"/>
    <property type="project" value="UniProtKB-UniRule"/>
</dbReference>
<dbReference type="NCBIfam" id="TIGR00044">
    <property type="entry name" value="YggS family pyridoxal phosphate-dependent enzyme"/>
    <property type="match status" value="1"/>
</dbReference>
<proteinExistence type="inferred from homology"/>
<dbReference type="Pfam" id="PF01168">
    <property type="entry name" value="Ala_racemase_N"/>
    <property type="match status" value="1"/>
</dbReference>
<evidence type="ECO:0000313" key="7">
    <source>
        <dbReference type="EMBL" id="NEY70315.1"/>
    </source>
</evidence>
<gene>
    <name evidence="7" type="ORF">G4D63_01050</name>
</gene>
<dbReference type="Gene3D" id="3.20.20.10">
    <property type="entry name" value="Alanine racemase"/>
    <property type="match status" value="1"/>
</dbReference>